<dbReference type="InParanoid" id="H1XNX1"/>
<evidence type="ECO:0000313" key="1">
    <source>
        <dbReference type="EMBL" id="EHO39911.1"/>
    </source>
</evidence>
<keyword evidence="2" id="KW-1185">Reference proteome</keyword>
<proteinExistence type="predicted"/>
<sequence length="510" mass="59646" precursor="true">MRRFFMKSMVAMVLLFLLLMVLANSCSKKGKTLETYYFPDQMTNIEQLTTQMNLLTSPLDDLPVGRQLSLLFTIERHLELVQVFDAYYNDLNESLLNVLKKYQSFLEGSFFKLQIALLERKYGNATLALKYLEDFKNDPHTPDKFKQFAGDLLAALDAQKSMQAVFKKYVNDREINELAYVVLTTFKDKDVALDISPALARSNYLKFIAEIDQQQYLEAIRLGLEFDYFSTPLYQERVNVKETHRQIDKPFYDLDYYRHLLRLMQGLFENRSQRFLGSDVQSFIAQLDSTRQERLFYYLLQITDGFYFVPISNFSAYEKLLNTLARTDFQKALLAIQSKAIRLRSHPSANTRLEIPALPDFYHPFMHTILRVYAIKQYSKAGAPIDMEEIESVKEDVYANALQDVYREKLLSYLGEGLLKIKRWKEASIYLNYNVRSGYKMNQNDALILGKLAFAYFQEKNQLSLSVWILKELSNALPYAKILHLYNQFYLQARYFKVSGEKGTKVNRGE</sequence>
<reference evidence="1 2" key="1">
    <citation type="submission" date="2011-09" db="EMBL/GenBank/DDBJ databases">
        <title>The permanent draft genome of Caldithrix abyssi DSM 13497.</title>
        <authorList>
            <consortium name="US DOE Joint Genome Institute (JGI-PGF)"/>
            <person name="Lucas S."/>
            <person name="Han J."/>
            <person name="Lapidus A."/>
            <person name="Bruce D."/>
            <person name="Goodwin L."/>
            <person name="Pitluck S."/>
            <person name="Peters L."/>
            <person name="Kyrpides N."/>
            <person name="Mavromatis K."/>
            <person name="Ivanova N."/>
            <person name="Mikhailova N."/>
            <person name="Chertkov O."/>
            <person name="Detter J.C."/>
            <person name="Tapia R."/>
            <person name="Han C."/>
            <person name="Land M."/>
            <person name="Hauser L."/>
            <person name="Markowitz V."/>
            <person name="Cheng J.-F."/>
            <person name="Hugenholtz P."/>
            <person name="Woyke T."/>
            <person name="Wu D."/>
            <person name="Spring S."/>
            <person name="Brambilla E."/>
            <person name="Klenk H.-P."/>
            <person name="Eisen J.A."/>
        </authorList>
    </citation>
    <scope>NUCLEOTIDE SEQUENCE [LARGE SCALE GENOMIC DNA]</scope>
    <source>
        <strain evidence="1 2">DSM 13497</strain>
    </source>
</reference>
<dbReference type="HOGENOM" id="CLU_533898_0_0_0"/>
<accession>H1XNX1</accession>
<dbReference type="STRING" id="880073.Cabys_3059"/>
<protein>
    <submittedName>
        <fullName evidence="1">Uncharacterized protein</fullName>
    </submittedName>
</protein>
<evidence type="ECO:0000313" key="2">
    <source>
        <dbReference type="Proteomes" id="UP000004671"/>
    </source>
</evidence>
<dbReference type="AlphaFoldDB" id="H1XNX1"/>
<organism evidence="1 2">
    <name type="scientific">Caldithrix abyssi DSM 13497</name>
    <dbReference type="NCBI Taxonomy" id="880073"/>
    <lineage>
        <taxon>Bacteria</taxon>
        <taxon>Pseudomonadati</taxon>
        <taxon>Calditrichota</taxon>
        <taxon>Calditrichia</taxon>
        <taxon>Calditrichales</taxon>
        <taxon>Calditrichaceae</taxon>
        <taxon>Caldithrix</taxon>
    </lineage>
</organism>
<gene>
    <name evidence="1" type="ORF">Calab_0262</name>
</gene>
<dbReference type="PaxDb" id="880073-Calab_0262"/>
<dbReference type="Proteomes" id="UP000004671">
    <property type="component" value="Chromosome"/>
</dbReference>
<name>H1XNX1_CALAY</name>
<dbReference type="EMBL" id="CM001402">
    <property type="protein sequence ID" value="EHO39911.1"/>
    <property type="molecule type" value="Genomic_DNA"/>
</dbReference>